<proteinExistence type="predicted"/>
<reference evidence="4 5" key="2">
    <citation type="submission" date="2016-10" db="EMBL/GenBank/DDBJ databases">
        <authorList>
            <person name="Varghese N."/>
            <person name="Submissions S."/>
        </authorList>
    </citation>
    <scope>NUCLEOTIDE SEQUENCE [LARGE SCALE GENOMIC DNA]</scope>
    <source>
        <strain evidence="5">ATCC 20501</strain>
        <strain evidence="3 4">CGMCC 4.3529</strain>
    </source>
</reference>
<evidence type="ECO:0000256" key="1">
    <source>
        <dbReference type="SAM" id="MobiDB-lite"/>
    </source>
</evidence>
<evidence type="ECO:0000313" key="5">
    <source>
        <dbReference type="Proteomes" id="UP000236729"/>
    </source>
</evidence>
<feature type="region of interest" description="Disordered" evidence="1">
    <location>
        <begin position="1"/>
        <end position="21"/>
    </location>
</feature>
<dbReference type="Proteomes" id="UP000236729">
    <property type="component" value="Unassembled WGS sequence"/>
</dbReference>
<dbReference type="EMBL" id="FNVB01000006">
    <property type="protein sequence ID" value="SEG85243.1"/>
    <property type="molecule type" value="Genomic_DNA"/>
</dbReference>
<protein>
    <submittedName>
        <fullName evidence="2">Uncharacterized protein</fullName>
    </submittedName>
</protein>
<evidence type="ECO:0000313" key="4">
    <source>
        <dbReference type="Proteomes" id="UP000199690"/>
    </source>
</evidence>
<evidence type="ECO:0000313" key="2">
    <source>
        <dbReference type="EMBL" id="SEG85243.1"/>
    </source>
</evidence>
<organism evidence="2 5">
    <name type="scientific">Saccharopolyspora kobensis</name>
    <dbReference type="NCBI Taxonomy" id="146035"/>
    <lineage>
        <taxon>Bacteria</taxon>
        <taxon>Bacillati</taxon>
        <taxon>Actinomycetota</taxon>
        <taxon>Actinomycetes</taxon>
        <taxon>Pseudonocardiales</taxon>
        <taxon>Pseudonocardiaceae</taxon>
        <taxon>Saccharopolyspora</taxon>
    </lineage>
</organism>
<reference evidence="2" key="1">
    <citation type="submission" date="2016-10" db="EMBL/GenBank/DDBJ databases">
        <authorList>
            <person name="de Groot N.N."/>
        </authorList>
    </citation>
    <scope>NUCLEOTIDE SEQUENCE [LARGE SCALE GENOMIC DNA]</scope>
    <source>
        <strain evidence="2">ATCC 20501</strain>
    </source>
</reference>
<name>A0A1H6DKC1_9PSEU</name>
<evidence type="ECO:0000313" key="3">
    <source>
        <dbReference type="EMBL" id="SFD24988.1"/>
    </source>
</evidence>
<sequence>MGGRYRVGLETPSGKRGTRAARVPLSSVRCAQRSTFPAMKSSTAW</sequence>
<gene>
    <name evidence="2" type="ORF">SAMN02982929_04553</name>
    <name evidence="3" type="ORF">SAMN05216506_103237</name>
</gene>
<dbReference type="EMBL" id="FOME01000003">
    <property type="protein sequence ID" value="SFD24988.1"/>
    <property type="molecule type" value="Genomic_DNA"/>
</dbReference>
<accession>A0A1I1QYM2</accession>
<dbReference type="AlphaFoldDB" id="A0A1H6DKC1"/>
<keyword evidence="4" id="KW-1185">Reference proteome</keyword>
<accession>A0A1H6DKC1</accession>
<dbReference type="Proteomes" id="UP000199690">
    <property type="component" value="Unassembled WGS sequence"/>
</dbReference>